<evidence type="ECO:0000313" key="1">
    <source>
        <dbReference type="EMBL" id="PRP89925.1"/>
    </source>
</evidence>
<comment type="caution">
    <text evidence="1">The sequence shown here is derived from an EMBL/GenBank/DDBJ whole genome shotgun (WGS) entry which is preliminary data.</text>
</comment>
<dbReference type="Proteomes" id="UP000237968">
    <property type="component" value="Unassembled WGS sequence"/>
</dbReference>
<evidence type="ECO:0008006" key="3">
    <source>
        <dbReference type="Google" id="ProtNLM"/>
    </source>
</evidence>
<organism evidence="1 2">
    <name type="scientific">Enhygromyxa salina</name>
    <dbReference type="NCBI Taxonomy" id="215803"/>
    <lineage>
        <taxon>Bacteria</taxon>
        <taxon>Pseudomonadati</taxon>
        <taxon>Myxococcota</taxon>
        <taxon>Polyangia</taxon>
        <taxon>Nannocystales</taxon>
        <taxon>Nannocystaceae</taxon>
        <taxon>Enhygromyxa</taxon>
    </lineage>
</organism>
<accession>A0A2S9XAP2</accession>
<evidence type="ECO:0000313" key="2">
    <source>
        <dbReference type="Proteomes" id="UP000237968"/>
    </source>
</evidence>
<gene>
    <name evidence="1" type="ORF">ENSA5_69620</name>
</gene>
<proteinExistence type="predicted"/>
<keyword evidence="2" id="KW-1185">Reference proteome</keyword>
<dbReference type="PROSITE" id="PS51257">
    <property type="entry name" value="PROKAR_LIPOPROTEIN"/>
    <property type="match status" value="1"/>
</dbReference>
<dbReference type="RefSeq" id="WP_106396076.1">
    <property type="nucleotide sequence ID" value="NZ_PVNK01000310.1"/>
</dbReference>
<dbReference type="OrthoDB" id="9914465at2"/>
<name>A0A2S9XAP2_9BACT</name>
<dbReference type="EMBL" id="PVNK01000310">
    <property type="protein sequence ID" value="PRP89925.1"/>
    <property type="molecule type" value="Genomic_DNA"/>
</dbReference>
<dbReference type="AlphaFoldDB" id="A0A2S9XAP2"/>
<protein>
    <recommendedName>
        <fullName evidence="3">Lipoprotein</fullName>
    </recommendedName>
</protein>
<sequence>MRRSSITALIAAMIAAAGCIPRPSAGQCEAMVDHIVALTREAHDGRAAEIAGAVSEEHRVSLRERCIDEGTDREVACVLRASSLDAIHECAPRR</sequence>
<reference evidence="1 2" key="1">
    <citation type="submission" date="2018-03" db="EMBL/GenBank/DDBJ databases">
        <title>Draft Genome Sequences of the Obligatory Marine Myxobacteria Enhygromyxa salina SWB005.</title>
        <authorList>
            <person name="Poehlein A."/>
            <person name="Moghaddam J.A."/>
            <person name="Harms H."/>
            <person name="Alanjari M."/>
            <person name="Koenig G.M."/>
            <person name="Daniel R."/>
            <person name="Schaeberle T.F."/>
        </authorList>
    </citation>
    <scope>NUCLEOTIDE SEQUENCE [LARGE SCALE GENOMIC DNA]</scope>
    <source>
        <strain evidence="1 2">SWB005</strain>
    </source>
</reference>